<accession>A0A2V3J0X3</accession>
<name>A0A2V3J0X3_9FLOR</name>
<dbReference type="AlphaFoldDB" id="A0A2V3J0X3"/>
<dbReference type="EMBL" id="NBIV01000016">
    <property type="protein sequence ID" value="PXF48062.1"/>
    <property type="molecule type" value="Genomic_DNA"/>
</dbReference>
<evidence type="ECO:0000313" key="3">
    <source>
        <dbReference type="Proteomes" id="UP000247409"/>
    </source>
</evidence>
<feature type="signal peptide" evidence="1">
    <location>
        <begin position="1"/>
        <end position="20"/>
    </location>
</feature>
<organism evidence="2 3">
    <name type="scientific">Gracilariopsis chorda</name>
    <dbReference type="NCBI Taxonomy" id="448386"/>
    <lineage>
        <taxon>Eukaryota</taxon>
        <taxon>Rhodophyta</taxon>
        <taxon>Florideophyceae</taxon>
        <taxon>Rhodymeniophycidae</taxon>
        <taxon>Gracilariales</taxon>
        <taxon>Gracilariaceae</taxon>
        <taxon>Gracilariopsis</taxon>
    </lineage>
</organism>
<protein>
    <submittedName>
        <fullName evidence="2">Uncharacterized protein</fullName>
    </submittedName>
</protein>
<keyword evidence="3" id="KW-1185">Reference proteome</keyword>
<gene>
    <name evidence="2" type="ORF">BWQ96_02014</name>
</gene>
<evidence type="ECO:0000313" key="2">
    <source>
        <dbReference type="EMBL" id="PXF48062.1"/>
    </source>
</evidence>
<comment type="caution">
    <text evidence="2">The sequence shown here is derived from an EMBL/GenBank/DDBJ whole genome shotgun (WGS) entry which is preliminary data.</text>
</comment>
<dbReference type="OrthoDB" id="10426651at2759"/>
<evidence type="ECO:0000256" key="1">
    <source>
        <dbReference type="SAM" id="SignalP"/>
    </source>
</evidence>
<proteinExistence type="predicted"/>
<keyword evidence="1" id="KW-0732">Signal</keyword>
<dbReference type="Proteomes" id="UP000247409">
    <property type="component" value="Unassembled WGS sequence"/>
</dbReference>
<feature type="chain" id="PRO_5015842028" evidence="1">
    <location>
        <begin position="21"/>
        <end position="176"/>
    </location>
</feature>
<reference evidence="2 3" key="1">
    <citation type="journal article" date="2018" name="Mol. Biol. Evol.">
        <title>Analysis of the draft genome of the red seaweed Gracilariopsis chorda provides insights into genome size evolution in Rhodophyta.</title>
        <authorList>
            <person name="Lee J."/>
            <person name="Yang E.C."/>
            <person name="Graf L."/>
            <person name="Yang J.H."/>
            <person name="Qiu H."/>
            <person name="Zel Zion U."/>
            <person name="Chan C.X."/>
            <person name="Stephens T.G."/>
            <person name="Weber A.P.M."/>
            <person name="Boo G.H."/>
            <person name="Boo S.M."/>
            <person name="Kim K.M."/>
            <person name="Shin Y."/>
            <person name="Jung M."/>
            <person name="Lee S.J."/>
            <person name="Yim H.S."/>
            <person name="Lee J.H."/>
            <person name="Bhattacharya D."/>
            <person name="Yoon H.S."/>
        </authorList>
    </citation>
    <scope>NUCLEOTIDE SEQUENCE [LARGE SCALE GENOMIC DNA]</scope>
    <source>
        <strain evidence="2 3">SKKU-2015</strain>
        <tissue evidence="2">Whole body</tissue>
    </source>
</reference>
<sequence length="176" mass="19684">MIRCLPVALAVLMLMSGVAAQGPALTPFYPACVEAYSKCDWTFYNVSSLPTYNISAPADTAFTPLIVSKNKSVKLTVVNSNNAFTEFVYKEGLLPSVYEGKPRFRISTFKPFQGINGSRLAHERYTGNQERVASGRCLRVYFSSYQQLVTGRVENVRVARFDDKCVVFWTYAYPSA</sequence>